<proteinExistence type="inferred from homology"/>
<keyword evidence="5" id="KW-0378">Hydrolase</keyword>
<reference evidence="12 13" key="1">
    <citation type="submission" date="2024-01" db="EMBL/GenBank/DDBJ databases">
        <authorList>
            <person name="Allen C."/>
            <person name="Tagirdzhanova G."/>
        </authorList>
    </citation>
    <scope>NUCLEOTIDE SEQUENCE [LARGE SCALE GENOMIC DNA]</scope>
</reference>
<comment type="similarity">
    <text evidence="3">Belongs to the glycosyl hydrolase 3 family.</text>
</comment>
<dbReference type="PRINTS" id="PR00133">
    <property type="entry name" value="GLHYDRLASE3"/>
</dbReference>
<evidence type="ECO:0000256" key="4">
    <source>
        <dbReference type="ARBA" id="ARBA00012744"/>
    </source>
</evidence>
<dbReference type="InterPro" id="IPR036962">
    <property type="entry name" value="Glyco_hydro_3_N_sf"/>
</dbReference>
<keyword evidence="13" id="KW-1185">Reference proteome</keyword>
<accession>A0ABP0BB98</accession>
<gene>
    <name evidence="12" type="ORF">SBRCBS47491_002979</name>
</gene>
<dbReference type="Gene3D" id="3.20.20.300">
    <property type="entry name" value="Glycoside hydrolase, family 3, N-terminal domain"/>
    <property type="match status" value="1"/>
</dbReference>
<evidence type="ECO:0000313" key="13">
    <source>
        <dbReference type="Proteomes" id="UP001642406"/>
    </source>
</evidence>
<dbReference type="InterPro" id="IPR002772">
    <property type="entry name" value="Glyco_hydro_3_C"/>
</dbReference>
<dbReference type="Pfam" id="PF01915">
    <property type="entry name" value="Glyco_hydro_3_C"/>
    <property type="match status" value="1"/>
</dbReference>
<comment type="caution">
    <text evidence="12">The sequence shown here is derived from an EMBL/GenBank/DDBJ whole genome shotgun (WGS) entry which is preliminary data.</text>
</comment>
<evidence type="ECO:0000256" key="5">
    <source>
        <dbReference type="ARBA" id="ARBA00022801"/>
    </source>
</evidence>
<dbReference type="PANTHER" id="PTHR42715">
    <property type="entry name" value="BETA-GLUCOSIDASE"/>
    <property type="match status" value="1"/>
</dbReference>
<dbReference type="EMBL" id="CAWUHC010000018">
    <property type="protein sequence ID" value="CAK7216877.1"/>
    <property type="molecule type" value="Genomic_DNA"/>
</dbReference>
<evidence type="ECO:0000256" key="1">
    <source>
        <dbReference type="ARBA" id="ARBA00000448"/>
    </source>
</evidence>
<evidence type="ECO:0000259" key="11">
    <source>
        <dbReference type="Pfam" id="PF01915"/>
    </source>
</evidence>
<evidence type="ECO:0000256" key="7">
    <source>
        <dbReference type="ARBA" id="ARBA00023277"/>
    </source>
</evidence>
<dbReference type="PANTHER" id="PTHR42715:SF3">
    <property type="entry name" value="BETA-GLUCOSIDASE B-RELATED"/>
    <property type="match status" value="1"/>
</dbReference>
<evidence type="ECO:0000313" key="12">
    <source>
        <dbReference type="EMBL" id="CAK7216877.1"/>
    </source>
</evidence>
<evidence type="ECO:0000256" key="6">
    <source>
        <dbReference type="ARBA" id="ARBA00023180"/>
    </source>
</evidence>
<dbReference type="EC" id="3.2.1.21" evidence="4"/>
<keyword evidence="8" id="KW-0326">Glycosidase</keyword>
<dbReference type="InterPro" id="IPR001764">
    <property type="entry name" value="Glyco_hydro_3_N"/>
</dbReference>
<comment type="catalytic activity">
    <reaction evidence="1">
        <text>Hydrolysis of terminal, non-reducing beta-D-glucosyl residues with release of beta-D-glucose.</text>
        <dbReference type="EC" id="3.2.1.21"/>
    </reaction>
</comment>
<evidence type="ECO:0000256" key="2">
    <source>
        <dbReference type="ARBA" id="ARBA00004987"/>
    </source>
</evidence>
<evidence type="ECO:0000256" key="8">
    <source>
        <dbReference type="ARBA" id="ARBA00023295"/>
    </source>
</evidence>
<organism evidence="12 13">
    <name type="scientific">Sporothrix bragantina</name>
    <dbReference type="NCBI Taxonomy" id="671064"/>
    <lineage>
        <taxon>Eukaryota</taxon>
        <taxon>Fungi</taxon>
        <taxon>Dikarya</taxon>
        <taxon>Ascomycota</taxon>
        <taxon>Pezizomycotina</taxon>
        <taxon>Sordariomycetes</taxon>
        <taxon>Sordariomycetidae</taxon>
        <taxon>Ophiostomatales</taxon>
        <taxon>Ophiostomataceae</taxon>
        <taxon>Sporothrix</taxon>
    </lineage>
</organism>
<name>A0ABP0BB98_9PEZI</name>
<dbReference type="Pfam" id="PF00933">
    <property type="entry name" value="Glyco_hydro_3"/>
    <property type="match status" value="1"/>
</dbReference>
<evidence type="ECO:0000259" key="10">
    <source>
        <dbReference type="Pfam" id="PF00933"/>
    </source>
</evidence>
<keyword evidence="7" id="KW-0119">Carbohydrate metabolism</keyword>
<dbReference type="InterPro" id="IPR017853">
    <property type="entry name" value="GH"/>
</dbReference>
<keyword evidence="6" id="KW-0325">Glycoprotein</keyword>
<protein>
    <recommendedName>
        <fullName evidence="4">beta-glucosidase</fullName>
        <ecNumber evidence="4">3.2.1.21</ecNumber>
    </recommendedName>
</protein>
<dbReference type="InterPro" id="IPR013783">
    <property type="entry name" value="Ig-like_fold"/>
</dbReference>
<dbReference type="SUPFAM" id="SSF52279">
    <property type="entry name" value="Beta-D-glucan exohydrolase, C-terminal domain"/>
    <property type="match status" value="1"/>
</dbReference>
<dbReference type="InterPro" id="IPR050288">
    <property type="entry name" value="Cellulose_deg_GH3"/>
</dbReference>
<dbReference type="Proteomes" id="UP001642406">
    <property type="component" value="Unassembled WGS sequence"/>
</dbReference>
<feature type="domain" description="Glycoside hydrolase family 3 C-terminal" evidence="11">
    <location>
        <begin position="352"/>
        <end position="634"/>
    </location>
</feature>
<feature type="domain" description="Glycoside hydrolase family 3 N-terminal" evidence="10">
    <location>
        <begin position="79"/>
        <end position="315"/>
    </location>
</feature>
<sequence length="766" mass="81836">MNKLSTPTSAHDAALFGDVVVRAAQGELVKTLAAELLSELTPTEKLSLLDGDADFWPGLAAMLTGAYRNRPYSHGKIDRIGLPGVQFCDGPRGITLGSSTAFPVAMARGATWDVGLEERVGEAIGQEGRAQGANMVGSVCINLPRHPAWGRVQESYSEESVLLGELGAAHVRGLQLNVMACVKHFALNSIENTRFRVDVTADEAALHEVFLAHFRRVMEGEEGALSVMSAYNSVNGDWAGESKTLLTDILEDQWGFEGIVISDWVFGMRDAVKSIKAGLHIEAPFANRRAARLRTALEEGVITQAEIDGLASSILSTQIKLYATRNTDTPLSDIIFCDKHRALAREVATRSIVLLKNEVEVEPNASGQSRQEAKRTLPLSPSLASCAVIGRLANSENTGDRGSSWVRSPQVATPFAALKEAVPHARVVLEDSDSTTAAAKVAAECEAAVVIVGYDAGDEGEYLLPDLAANHEAYASVFPQPDGSVAANMVVEAMSSIGKGMSIEDRALGGDRSSLRLRARDVEIITAVAAANPRTVVSIVTAGAVIIEEWKDLVPAIVVGWYGGCEGGHALADVLLGRANPSGRLPWSMPTSEDHLPSFSSTATEIIYDHWLGQRLLDRLGVPAAYPLGWGLSYTEFGLADLSVHSHSTPATPDSIQLSLAVTNKGQHGGVCVVQIYGTKCRDVQESKNSDDHHYARQLLGFTAVEVGASETRLVEVTASLRPFMVWKGKSNRLVLLGGKATLEAAQYAGDARAAQCTYSLLKPAL</sequence>
<evidence type="ECO:0000256" key="3">
    <source>
        <dbReference type="ARBA" id="ARBA00005336"/>
    </source>
</evidence>
<dbReference type="Gene3D" id="2.60.40.10">
    <property type="entry name" value="Immunoglobulins"/>
    <property type="match status" value="1"/>
</dbReference>
<comment type="pathway">
    <text evidence="2">Glycan metabolism; cellulose degradation.</text>
</comment>
<dbReference type="InterPro" id="IPR036881">
    <property type="entry name" value="Glyco_hydro_3_C_sf"/>
</dbReference>
<dbReference type="Gene3D" id="3.40.50.1700">
    <property type="entry name" value="Glycoside hydrolase family 3 C-terminal domain"/>
    <property type="match status" value="1"/>
</dbReference>
<evidence type="ECO:0000256" key="9">
    <source>
        <dbReference type="ARBA" id="ARBA00023326"/>
    </source>
</evidence>
<dbReference type="SUPFAM" id="SSF51445">
    <property type="entry name" value="(Trans)glycosidases"/>
    <property type="match status" value="1"/>
</dbReference>
<keyword evidence="9" id="KW-0624">Polysaccharide degradation</keyword>